<evidence type="ECO:0000256" key="7">
    <source>
        <dbReference type="ARBA" id="ARBA00023242"/>
    </source>
</evidence>
<feature type="domain" description="Mediator complex subunit Med13 C-terminal" evidence="9">
    <location>
        <begin position="22"/>
        <end position="87"/>
    </location>
</feature>
<keyword evidence="5 8" id="KW-0010">Activator</keyword>
<dbReference type="InterPro" id="IPR009401">
    <property type="entry name" value="Med13_C"/>
</dbReference>
<comment type="similarity">
    <text evidence="2 8">Belongs to the Mediator complex subunit 13 family.</text>
</comment>
<keyword evidence="4 8" id="KW-0805">Transcription regulation</keyword>
<name>A0ABQ9VPM8_SAGOE</name>
<evidence type="ECO:0000313" key="11">
    <source>
        <dbReference type="Proteomes" id="UP001266305"/>
    </source>
</evidence>
<evidence type="ECO:0000313" key="10">
    <source>
        <dbReference type="EMBL" id="KAK2111331.1"/>
    </source>
</evidence>
<gene>
    <name evidence="10" type="primary">MED13_4</name>
    <name evidence="10" type="ORF">P7K49_011077</name>
</gene>
<evidence type="ECO:0000256" key="5">
    <source>
        <dbReference type="ARBA" id="ARBA00023159"/>
    </source>
</evidence>
<comment type="subcellular location">
    <subcellularLocation>
        <location evidence="1 8">Nucleus</location>
    </subcellularLocation>
</comment>
<keyword evidence="6 8" id="KW-0804">Transcription</keyword>
<dbReference type="EMBL" id="JASSZA010000005">
    <property type="protein sequence ID" value="KAK2111331.1"/>
    <property type="molecule type" value="Genomic_DNA"/>
</dbReference>
<comment type="subunit">
    <text evidence="8">Component of the Mediator complex, which is composed of MED1, MED4, MED6, MED7, MED8, MED9, MED10, MED11, MED12, MED13, MED13L, MED14, MED15, MED16, MED17, MED18, MED19, MED20, MED21, MED22, MED23, MED24, MED25, MED26, MED27, MED29, MED30, MED31, CCNC, CDK8 and CDC2L6/CDK11. The MED12, MED13, CCNC and CDK8 subunits form a distinct module termed the CDK8 module. Mediator containing the CDK8 module is less active than Mediator lacking this module in supporting transcriptional activation. Individual preparations of the Mediator complex lacking one or more distinct subunits have been variously termed ARC, CRSP, DRIP, PC2, SMCC and TRAP.</text>
</comment>
<protein>
    <recommendedName>
        <fullName evidence="8">Mediator of RNA polymerase II transcription subunit 13</fullName>
    </recommendedName>
</protein>
<dbReference type="PANTHER" id="PTHR48249">
    <property type="entry name" value="MEDIATOR OF RNA POLYMERASE II TRANSCRIPTION SUBUNIT 13"/>
    <property type="match status" value="1"/>
</dbReference>
<proteinExistence type="inferred from homology"/>
<keyword evidence="7 8" id="KW-0539">Nucleus</keyword>
<evidence type="ECO:0000256" key="1">
    <source>
        <dbReference type="ARBA" id="ARBA00004123"/>
    </source>
</evidence>
<evidence type="ECO:0000256" key="2">
    <source>
        <dbReference type="ARBA" id="ARBA00009354"/>
    </source>
</evidence>
<keyword evidence="11" id="KW-1185">Reference proteome</keyword>
<dbReference type="PANTHER" id="PTHR48249:SF4">
    <property type="entry name" value="MEDIATOR OF RNA POLYMERASE II TRANSCRIPTION SUBUNIT 13"/>
    <property type="match status" value="1"/>
</dbReference>
<comment type="caution">
    <text evidence="10">The sequence shown here is derived from an EMBL/GenBank/DDBJ whole genome shotgun (WGS) entry which is preliminary data.</text>
</comment>
<evidence type="ECO:0000256" key="8">
    <source>
        <dbReference type="RuleBase" id="RU364134"/>
    </source>
</evidence>
<sequence length="98" mass="11493">MRAFTLRYIVTRLELLVINYQASLHLHVPSVQSDELLHSKHSHPLDSNQTSDVLRFVLEQYNALSWLTCDPAIQDRRSCLPIHFVVLNQLYNFIMNML</sequence>
<dbReference type="InterPro" id="IPR051139">
    <property type="entry name" value="Mediator_complx_sub13"/>
</dbReference>
<dbReference type="Pfam" id="PF06333">
    <property type="entry name" value="Med13_C"/>
    <property type="match status" value="1"/>
</dbReference>
<comment type="function">
    <text evidence="8">Component of the Mediator complex, a coactivator involved in the regulated transcription of nearly all RNA polymerase II-dependent genes. Mediator functions as a bridge to convey information from gene-specific regulatory proteins to the basal RNA polymerase II transcription machinery. Mediator is recruited to promoters by direct interactions with regulatory proteins and serves as a scaffold for the assembly of a functional preinitiation complex with RNA polymerase II and the general transcription factors.</text>
</comment>
<accession>A0ABQ9VPM8</accession>
<keyword evidence="3 8" id="KW-0678">Repressor</keyword>
<evidence type="ECO:0000259" key="9">
    <source>
        <dbReference type="Pfam" id="PF06333"/>
    </source>
</evidence>
<reference evidence="10 11" key="1">
    <citation type="submission" date="2023-05" db="EMBL/GenBank/DDBJ databases">
        <title>B98-5 Cell Line De Novo Hybrid Assembly: An Optical Mapping Approach.</title>
        <authorList>
            <person name="Kananen K."/>
            <person name="Auerbach J.A."/>
            <person name="Kautto E."/>
            <person name="Blachly J.S."/>
        </authorList>
    </citation>
    <scope>NUCLEOTIDE SEQUENCE [LARGE SCALE GENOMIC DNA]</scope>
    <source>
        <strain evidence="10">B95-8</strain>
        <tissue evidence="10">Cell line</tissue>
    </source>
</reference>
<evidence type="ECO:0000256" key="3">
    <source>
        <dbReference type="ARBA" id="ARBA00022491"/>
    </source>
</evidence>
<organism evidence="10 11">
    <name type="scientific">Saguinus oedipus</name>
    <name type="common">Cotton-top tamarin</name>
    <name type="synonym">Oedipomidas oedipus</name>
    <dbReference type="NCBI Taxonomy" id="9490"/>
    <lineage>
        <taxon>Eukaryota</taxon>
        <taxon>Metazoa</taxon>
        <taxon>Chordata</taxon>
        <taxon>Craniata</taxon>
        <taxon>Vertebrata</taxon>
        <taxon>Euteleostomi</taxon>
        <taxon>Mammalia</taxon>
        <taxon>Eutheria</taxon>
        <taxon>Euarchontoglires</taxon>
        <taxon>Primates</taxon>
        <taxon>Haplorrhini</taxon>
        <taxon>Platyrrhini</taxon>
        <taxon>Cebidae</taxon>
        <taxon>Callitrichinae</taxon>
        <taxon>Saguinus</taxon>
    </lineage>
</organism>
<dbReference type="Proteomes" id="UP001266305">
    <property type="component" value="Unassembled WGS sequence"/>
</dbReference>
<evidence type="ECO:0000256" key="6">
    <source>
        <dbReference type="ARBA" id="ARBA00023163"/>
    </source>
</evidence>
<evidence type="ECO:0000256" key="4">
    <source>
        <dbReference type="ARBA" id="ARBA00023015"/>
    </source>
</evidence>